<proteinExistence type="inferred from homology"/>
<keyword evidence="1 4" id="KW-0378">Hydrolase</keyword>
<keyword evidence="1 2" id="KW-0479">Metal-binding</keyword>
<dbReference type="PIRSF" id="PIRSF006615">
    <property type="entry name" value="Zn_crbxpep_Taq"/>
    <property type="match status" value="1"/>
</dbReference>
<dbReference type="GO" id="GO:0046872">
    <property type="term" value="F:metal ion binding"/>
    <property type="evidence" value="ECO:0007669"/>
    <property type="project" value="UniProtKB-KW"/>
</dbReference>
<dbReference type="GO" id="GO:0006508">
    <property type="term" value="P:proteolysis"/>
    <property type="evidence" value="ECO:0007669"/>
    <property type="project" value="UniProtKB-UniRule"/>
</dbReference>
<evidence type="ECO:0000313" key="5">
    <source>
        <dbReference type="Proteomes" id="UP000569951"/>
    </source>
</evidence>
<comment type="cofactor">
    <cofactor evidence="2">
        <name>Zn(2+)</name>
        <dbReference type="ChEBI" id="CHEBI:29105"/>
    </cofactor>
    <text evidence="2">Binds 1 zinc ion per subunit.</text>
</comment>
<gene>
    <name evidence="4" type="ORF">HNR42_003549</name>
</gene>
<feature type="binding site" evidence="2">
    <location>
        <position position="293"/>
    </location>
    <ligand>
        <name>Zn(2+)</name>
        <dbReference type="ChEBI" id="CHEBI:29105"/>
        <note>catalytic</note>
    </ligand>
</feature>
<keyword evidence="1" id="KW-0645">Protease</keyword>
<dbReference type="Proteomes" id="UP000569951">
    <property type="component" value="Unassembled WGS sequence"/>
</dbReference>
<evidence type="ECO:0000313" key="4">
    <source>
        <dbReference type="EMBL" id="MBB6100084.1"/>
    </source>
</evidence>
<dbReference type="PANTHER" id="PTHR34217">
    <property type="entry name" value="METAL-DEPENDENT CARBOXYPEPTIDASE"/>
    <property type="match status" value="1"/>
</dbReference>
<comment type="function">
    <text evidence="1">Broad specificity carboxypetidase that releases amino acids sequentially from the C-terminus, including neutral, aromatic, polar and basic residues.</text>
</comment>
<feature type="binding site" evidence="2">
    <location>
        <position position="267"/>
    </location>
    <ligand>
        <name>Zn(2+)</name>
        <dbReference type="ChEBI" id="CHEBI:29105"/>
        <note>catalytic</note>
    </ligand>
</feature>
<keyword evidence="1" id="KW-0482">Metalloprotease</keyword>
<dbReference type="SUPFAM" id="SSF55486">
    <property type="entry name" value="Metalloproteases ('zincins'), catalytic domain"/>
    <property type="match status" value="1"/>
</dbReference>
<comment type="caution">
    <text evidence="4">The sequence shown here is derived from an EMBL/GenBank/DDBJ whole genome shotgun (WGS) entry which is preliminary data.</text>
</comment>
<evidence type="ECO:0000256" key="1">
    <source>
        <dbReference type="PIRNR" id="PIRNR006615"/>
    </source>
</evidence>
<feature type="active site" description="Proton donor/acceptor" evidence="3">
    <location>
        <position position="264"/>
    </location>
</feature>
<accession>A0A841I4X3</accession>
<dbReference type="CDD" id="cd06460">
    <property type="entry name" value="M32_Taq"/>
    <property type="match status" value="1"/>
</dbReference>
<dbReference type="AlphaFoldDB" id="A0A841I4X3"/>
<feature type="binding site" evidence="2">
    <location>
        <position position="263"/>
    </location>
    <ligand>
        <name>Zn(2+)</name>
        <dbReference type="ChEBI" id="CHEBI:29105"/>
        <note>catalytic</note>
    </ligand>
</feature>
<comment type="catalytic activity">
    <reaction evidence="1">
        <text>Release of a C-terminal amino acid with broad specificity, except for -Pro.</text>
        <dbReference type="EC" id="3.4.17.19"/>
    </reaction>
</comment>
<keyword evidence="5" id="KW-1185">Reference proteome</keyword>
<evidence type="ECO:0000256" key="3">
    <source>
        <dbReference type="PIRSR" id="PIRSR006615-2"/>
    </source>
</evidence>
<dbReference type="InterPro" id="IPR001333">
    <property type="entry name" value="Peptidase_M32_Taq"/>
</dbReference>
<keyword evidence="2" id="KW-0862">Zinc</keyword>
<organism evidence="4 5">
    <name type="scientific">Deinobacterium chartae</name>
    <dbReference type="NCBI Taxonomy" id="521158"/>
    <lineage>
        <taxon>Bacteria</taxon>
        <taxon>Thermotogati</taxon>
        <taxon>Deinococcota</taxon>
        <taxon>Deinococci</taxon>
        <taxon>Deinococcales</taxon>
        <taxon>Deinococcaceae</taxon>
        <taxon>Deinobacterium</taxon>
    </lineage>
</organism>
<keyword evidence="1 4" id="KW-0121">Carboxypeptidase</keyword>
<name>A0A841I4X3_9DEIO</name>
<comment type="similarity">
    <text evidence="1">Belongs to the peptidase M32 family.</text>
</comment>
<reference evidence="4 5" key="1">
    <citation type="submission" date="2020-08" db="EMBL/GenBank/DDBJ databases">
        <title>Genomic Encyclopedia of Type Strains, Phase IV (KMG-IV): sequencing the most valuable type-strain genomes for metagenomic binning, comparative biology and taxonomic classification.</title>
        <authorList>
            <person name="Goeker M."/>
        </authorList>
    </citation>
    <scope>NUCLEOTIDE SEQUENCE [LARGE SCALE GENOMIC DNA]</scope>
    <source>
        <strain evidence="4 5">DSM 21458</strain>
    </source>
</reference>
<protein>
    <recommendedName>
        <fullName evidence="1">Metal-dependent carboxypeptidase</fullName>
        <ecNumber evidence="1">3.4.17.19</ecNumber>
    </recommendedName>
</protein>
<dbReference type="RefSeq" id="WP_183988820.1">
    <property type="nucleotide sequence ID" value="NZ_JACHHG010000021.1"/>
</dbReference>
<dbReference type="EMBL" id="JACHHG010000021">
    <property type="protein sequence ID" value="MBB6100084.1"/>
    <property type="molecule type" value="Genomic_DNA"/>
</dbReference>
<dbReference type="PRINTS" id="PR00998">
    <property type="entry name" value="CRBOXYPTASET"/>
</dbReference>
<dbReference type="PROSITE" id="PS52034">
    <property type="entry name" value="PEPTIDASE_M32"/>
    <property type="match status" value="1"/>
</dbReference>
<dbReference type="PANTHER" id="PTHR34217:SF1">
    <property type="entry name" value="CARBOXYPEPTIDASE 1"/>
    <property type="match status" value="1"/>
</dbReference>
<dbReference type="EC" id="3.4.17.19" evidence="1"/>
<dbReference type="GO" id="GO:0004181">
    <property type="term" value="F:metallocarboxypeptidase activity"/>
    <property type="evidence" value="ECO:0007669"/>
    <property type="project" value="UniProtKB-UniRule"/>
</dbReference>
<dbReference type="Gene3D" id="1.10.1370.30">
    <property type="match status" value="1"/>
</dbReference>
<sequence length="508" mass="57453">MQQLEELKTILGTVADLNSAVAVLSWDQETYMPEGGAEARAAQLATLTRLSHETFTSARVGELLAFLEAQDLGDPDGFVASLVRVTRRDYDRATKLPAEFVQEQALAQNAAHHAWIRARAESNFELFRPHLERMFELARRQADLLGYEEHPYDALLDQYEPGARVAEVRRIFADLRDQTLPLVKAIAARGDATDYSVLTRYFNVDRQREFALKVAGALGLQPQFSRLDVSAHPFQTTFDHDDVRITTRFDPHFFPAALFGVWHETGHAMYEHGVDPELARTPLAAGASLGVHESQSRMLENLVCRSRAFWQGYFGEFQAMFPEALERVDLESFYRAINRVEPSLIRVEADEVTYNFHIMLRFELELALLEGSLEVKDLPAAWNAKMQDYLGITPASDAEGVLQDIHWSAGLIGYFPTYSLGNLLSVQLLEAARRALPDLDAHIAAGQFAPLMTWLRENVHRHGRKLLPRQITERATGEALTARYYVDYLWRKFGEIYGVSREPAVSAD</sequence>
<evidence type="ECO:0000256" key="2">
    <source>
        <dbReference type="PIRSR" id="PIRSR006615-1"/>
    </source>
</evidence>
<dbReference type="Pfam" id="PF02074">
    <property type="entry name" value="Peptidase_M32"/>
    <property type="match status" value="1"/>
</dbReference>